<geneLocation type="plasmid" evidence="1">
    <name>SAP057A</name>
</geneLocation>
<dbReference type="AlphaFoldDB" id="D2J9I8"/>
<dbReference type="EMBL" id="GQ900415">
    <property type="protein sequence ID" value="ACZ68486.1"/>
    <property type="molecule type" value="Genomic_DNA"/>
</dbReference>
<reference evidence="1" key="1">
    <citation type="submission" date="2009-08" db="EMBL/GenBank/DDBJ databases">
        <authorList>
            <person name="Gill J."/>
            <person name="Borman J."/>
            <person name="Shetty J."/>
            <person name="Hostetler J."/>
            <person name="Durkin S."/>
            <person name="Montgomery B."/>
        </authorList>
    </citation>
    <scope>NUCLEOTIDE SEQUENCE</scope>
    <source>
        <strain evidence="1">3049</strain>
        <plasmid evidence="1">SAP057A</plasmid>
    </source>
</reference>
<name>D2J9I8_STAAU</name>
<evidence type="ECO:0000313" key="1">
    <source>
        <dbReference type="EMBL" id="ACZ68486.1"/>
    </source>
</evidence>
<reference evidence="1" key="2">
    <citation type="submission" date="2009-12" db="EMBL/GenBank/DDBJ databases">
        <authorList>
            <person name="Summers A.O."/>
            <person name="Shearer J."/>
            <person name="Wireman J."/>
        </authorList>
    </citation>
    <scope>NUCLEOTIDE SEQUENCE</scope>
    <source>
        <strain evidence="1">3049</strain>
        <plasmid evidence="1">SAP057A</plasmid>
    </source>
</reference>
<sequence>MANPMKYTIDKTIIYSNITDIKYIKPFIVKTPFLSIK</sequence>
<accession>D2J9I8</accession>
<proteinExistence type="predicted"/>
<protein>
    <submittedName>
        <fullName evidence="1">Uncharacterized protein</fullName>
    </submittedName>
</protein>
<organism evidence="1">
    <name type="scientific">Staphylococcus aureus</name>
    <dbReference type="NCBI Taxonomy" id="1280"/>
    <lineage>
        <taxon>Bacteria</taxon>
        <taxon>Bacillati</taxon>
        <taxon>Bacillota</taxon>
        <taxon>Bacilli</taxon>
        <taxon>Bacillales</taxon>
        <taxon>Staphylococcaceae</taxon>
        <taxon>Staphylococcus</taxon>
    </lineage>
</organism>
<keyword evidence="1" id="KW-0614">Plasmid</keyword>
<gene>
    <name evidence="1" type="ORF">SAP057A_013</name>
</gene>